<evidence type="ECO:0000313" key="5">
    <source>
        <dbReference type="Proteomes" id="UP001530400"/>
    </source>
</evidence>
<comment type="caution">
    <text evidence="4">The sequence shown here is derived from an EMBL/GenBank/DDBJ whole genome shotgun (WGS) entry which is preliminary data.</text>
</comment>
<organism evidence="4 5">
    <name type="scientific">Cyclotella atomus</name>
    <dbReference type="NCBI Taxonomy" id="382360"/>
    <lineage>
        <taxon>Eukaryota</taxon>
        <taxon>Sar</taxon>
        <taxon>Stramenopiles</taxon>
        <taxon>Ochrophyta</taxon>
        <taxon>Bacillariophyta</taxon>
        <taxon>Coscinodiscophyceae</taxon>
        <taxon>Thalassiosirophycidae</taxon>
        <taxon>Stephanodiscales</taxon>
        <taxon>Stephanodiscaceae</taxon>
        <taxon>Cyclotella</taxon>
    </lineage>
</organism>
<sequence length="210" mass="24330">MKYGLNMMDVCDSRRRFIWVEVNMPGAASDFYAFDESALKAKLESDGFLRPGLCLFGDNAYLRFNIECAFGILFHRWGMLQKPMPVNLEVKKISSCVLASCKMHKYCIDKRCEEIDAPSDSDLFNILMDSGLFLPRMDNSRNAFWEYSNEDRFDALLDGGAHMDDNIQAQRRQYRHDTDKPCNKILAEVVKMGYERPDYSRDRLAAEKDN</sequence>
<name>A0ABD3NPC3_9STRA</name>
<accession>A0ABD3NPC3</accession>
<reference evidence="4 5" key="1">
    <citation type="submission" date="2024-10" db="EMBL/GenBank/DDBJ databases">
        <title>Updated reference genomes for cyclostephanoid diatoms.</title>
        <authorList>
            <person name="Roberts W.R."/>
            <person name="Alverson A.J."/>
        </authorList>
    </citation>
    <scope>NUCLEOTIDE SEQUENCE [LARGE SCALE GENOMIC DNA]</scope>
    <source>
        <strain evidence="4 5">AJA010-31</strain>
    </source>
</reference>
<protein>
    <recommendedName>
        <fullName evidence="3">DDE Tnp4 domain-containing protein</fullName>
    </recommendedName>
</protein>
<dbReference type="EMBL" id="JALLPJ020001031">
    <property type="protein sequence ID" value="KAL3777687.1"/>
    <property type="molecule type" value="Genomic_DNA"/>
</dbReference>
<gene>
    <name evidence="4" type="ORF">ACHAWO_007851</name>
</gene>
<proteinExistence type="predicted"/>
<dbReference type="GO" id="GO:0046872">
    <property type="term" value="F:metal ion binding"/>
    <property type="evidence" value="ECO:0007669"/>
    <property type="project" value="UniProtKB-KW"/>
</dbReference>
<evidence type="ECO:0000256" key="2">
    <source>
        <dbReference type="ARBA" id="ARBA00022723"/>
    </source>
</evidence>
<evidence type="ECO:0000259" key="3">
    <source>
        <dbReference type="Pfam" id="PF13359"/>
    </source>
</evidence>
<feature type="domain" description="DDE Tnp4" evidence="3">
    <location>
        <begin position="2"/>
        <end position="61"/>
    </location>
</feature>
<dbReference type="Proteomes" id="UP001530400">
    <property type="component" value="Unassembled WGS sequence"/>
</dbReference>
<dbReference type="Pfam" id="PF13359">
    <property type="entry name" value="DDE_Tnp_4"/>
    <property type="match status" value="1"/>
</dbReference>
<evidence type="ECO:0000256" key="1">
    <source>
        <dbReference type="ARBA" id="ARBA00001968"/>
    </source>
</evidence>
<comment type="cofactor">
    <cofactor evidence="1">
        <name>a divalent metal cation</name>
        <dbReference type="ChEBI" id="CHEBI:60240"/>
    </cofactor>
</comment>
<dbReference type="AlphaFoldDB" id="A0ABD3NPC3"/>
<evidence type="ECO:0000313" key="4">
    <source>
        <dbReference type="EMBL" id="KAL3777687.1"/>
    </source>
</evidence>
<keyword evidence="5" id="KW-1185">Reference proteome</keyword>
<dbReference type="InterPro" id="IPR027806">
    <property type="entry name" value="HARBI1_dom"/>
</dbReference>
<keyword evidence="2" id="KW-0479">Metal-binding</keyword>